<name>A0ABV9JIT5_9GAMM</name>
<organism evidence="1 2">
    <name type="scientific">Rheinheimera marina</name>
    <dbReference type="NCBI Taxonomy" id="1774958"/>
    <lineage>
        <taxon>Bacteria</taxon>
        <taxon>Pseudomonadati</taxon>
        <taxon>Pseudomonadota</taxon>
        <taxon>Gammaproteobacteria</taxon>
        <taxon>Chromatiales</taxon>
        <taxon>Chromatiaceae</taxon>
        <taxon>Rheinheimera</taxon>
    </lineage>
</organism>
<comment type="caution">
    <text evidence="1">The sequence shown here is derived from an EMBL/GenBank/DDBJ whole genome shotgun (WGS) entry which is preliminary data.</text>
</comment>
<keyword evidence="2" id="KW-1185">Reference proteome</keyword>
<gene>
    <name evidence="1" type="ORF">ACFO3I_04820</name>
</gene>
<dbReference type="RefSeq" id="WP_377332198.1">
    <property type="nucleotide sequence ID" value="NZ_JBHSGB010000005.1"/>
</dbReference>
<evidence type="ECO:0000313" key="1">
    <source>
        <dbReference type="EMBL" id="MFC4654348.1"/>
    </source>
</evidence>
<reference evidence="2" key="1">
    <citation type="journal article" date="2019" name="Int. J. Syst. Evol. Microbiol.">
        <title>The Global Catalogue of Microorganisms (GCM) 10K type strain sequencing project: providing services to taxonomists for standard genome sequencing and annotation.</title>
        <authorList>
            <consortium name="The Broad Institute Genomics Platform"/>
            <consortium name="The Broad Institute Genome Sequencing Center for Infectious Disease"/>
            <person name="Wu L."/>
            <person name="Ma J."/>
        </authorList>
    </citation>
    <scope>NUCLEOTIDE SEQUENCE [LARGE SCALE GENOMIC DNA]</scope>
    <source>
        <strain evidence="2">DT28</strain>
    </source>
</reference>
<sequence length="136" mass="14924">MSLSAFENSLSAVLKELAAMPKPTTKSVYYHCLHGFVRGFVFAQAWHMGKTDWWDNQLENSDLTRHASQAAAVYVAEMGVGQEAADHFIEGYTTGYMEAVDYDGPSSDMAGFMTYAKSFSQGYQAYCTRMGQGGAA</sequence>
<evidence type="ECO:0000313" key="2">
    <source>
        <dbReference type="Proteomes" id="UP001595962"/>
    </source>
</evidence>
<accession>A0ABV9JIT5</accession>
<protein>
    <submittedName>
        <fullName evidence="1">Uncharacterized protein</fullName>
    </submittedName>
</protein>
<proteinExistence type="predicted"/>
<dbReference type="EMBL" id="JBHSGB010000005">
    <property type="protein sequence ID" value="MFC4654348.1"/>
    <property type="molecule type" value="Genomic_DNA"/>
</dbReference>
<dbReference type="Proteomes" id="UP001595962">
    <property type="component" value="Unassembled WGS sequence"/>
</dbReference>